<evidence type="ECO:0000256" key="2">
    <source>
        <dbReference type="SAM" id="Phobius"/>
    </source>
</evidence>
<keyword evidence="2" id="KW-0472">Membrane</keyword>
<feature type="transmembrane region" description="Helical" evidence="2">
    <location>
        <begin position="364"/>
        <end position="384"/>
    </location>
</feature>
<evidence type="ECO:0000313" key="4">
    <source>
        <dbReference type="EMBL" id="KAL1522941.1"/>
    </source>
</evidence>
<evidence type="ECO:0000313" key="5">
    <source>
        <dbReference type="Proteomes" id="UP001515480"/>
    </source>
</evidence>
<accession>A0AB34JNC7</accession>
<feature type="transmembrane region" description="Helical" evidence="2">
    <location>
        <begin position="177"/>
        <end position="200"/>
    </location>
</feature>
<dbReference type="Gene3D" id="1.20.1250.20">
    <property type="entry name" value="MFS general substrate transporter like domains"/>
    <property type="match status" value="1"/>
</dbReference>
<keyword evidence="2" id="KW-1133">Transmembrane helix</keyword>
<proteinExistence type="predicted"/>
<dbReference type="InterPro" id="IPR011701">
    <property type="entry name" value="MFS"/>
</dbReference>
<protein>
    <recommendedName>
        <fullName evidence="3">Major facilitator superfamily (MFS) profile domain-containing protein</fullName>
    </recommendedName>
</protein>
<feature type="transmembrane region" description="Helical" evidence="2">
    <location>
        <begin position="119"/>
        <end position="141"/>
    </location>
</feature>
<feature type="transmembrane region" description="Helical" evidence="2">
    <location>
        <begin position="396"/>
        <end position="415"/>
    </location>
</feature>
<dbReference type="Proteomes" id="UP001515480">
    <property type="component" value="Unassembled WGS sequence"/>
</dbReference>
<sequence>MGCAASSAQEGALNAEAMRDPLAKSEPGLDSYYSPPRVGPSPCLRAFSITTLLLIVSMLFDATQKLPLDRLGAQLHQDIGCDVTCARLLGEAGYLLTMGVAALLAGAFADLVGHRPRTLAIALTLCAVLVGVTSAAGSVGALVVPRLLTALPNSLAVPLLFPFLLDKAKSGSTQGIGTLVGVLCLAPHLASGFLAFLSWVGTWRTAFATLTVTSLAFSFPLLALPESPPRPPHAEAWCGPPPAADLAAACRGIRALLSHSPSLRLLLCAQSLLRLATSACAHGLPALLVHERAASWAQVDAAENALCGTTFPLVVVVGALSDVFVRRTGASRIWLWVGFVAATFIFFFPAVYVTSSVDSAGANVFMILLYILSSCTDSLKYLTLIDATPPQALGRALGLQMLIVDGVGSLGAPLFDAFAQGKVLNQYSPYQASVVFFGVLPTLLALAAAVPAALSATPSRLELDLHLRAK</sequence>
<evidence type="ECO:0000259" key="3">
    <source>
        <dbReference type="PROSITE" id="PS50850"/>
    </source>
</evidence>
<dbReference type="GO" id="GO:0016020">
    <property type="term" value="C:membrane"/>
    <property type="evidence" value="ECO:0007669"/>
    <property type="project" value="UniProtKB-SubCell"/>
</dbReference>
<feature type="transmembrane region" description="Helical" evidence="2">
    <location>
        <begin position="435"/>
        <end position="454"/>
    </location>
</feature>
<comment type="caution">
    <text evidence="4">The sequence shown here is derived from an EMBL/GenBank/DDBJ whole genome shotgun (WGS) entry which is preliminary data.</text>
</comment>
<feature type="transmembrane region" description="Helical" evidence="2">
    <location>
        <begin position="147"/>
        <end position="165"/>
    </location>
</feature>
<comment type="subcellular location">
    <subcellularLocation>
        <location evidence="1">Membrane</location>
        <topology evidence="1">Multi-pass membrane protein</topology>
    </subcellularLocation>
</comment>
<dbReference type="Pfam" id="PF07690">
    <property type="entry name" value="MFS_1"/>
    <property type="match status" value="1"/>
</dbReference>
<gene>
    <name evidence="4" type="ORF">AB1Y20_017905</name>
</gene>
<dbReference type="EMBL" id="JBGBPQ010000006">
    <property type="protein sequence ID" value="KAL1522941.1"/>
    <property type="molecule type" value="Genomic_DNA"/>
</dbReference>
<dbReference type="InterPro" id="IPR036259">
    <property type="entry name" value="MFS_trans_sf"/>
</dbReference>
<dbReference type="SUPFAM" id="SSF103473">
    <property type="entry name" value="MFS general substrate transporter"/>
    <property type="match status" value="1"/>
</dbReference>
<dbReference type="AlphaFoldDB" id="A0AB34JNC7"/>
<dbReference type="PROSITE" id="PS50850">
    <property type="entry name" value="MFS"/>
    <property type="match status" value="1"/>
</dbReference>
<feature type="transmembrane region" description="Helical" evidence="2">
    <location>
        <begin position="92"/>
        <end position="112"/>
    </location>
</feature>
<keyword evidence="5" id="KW-1185">Reference proteome</keyword>
<reference evidence="4 5" key="1">
    <citation type="journal article" date="2024" name="Science">
        <title>Giant polyketide synthase enzymes in the biosynthesis of giant marine polyether toxins.</title>
        <authorList>
            <person name="Fallon T.R."/>
            <person name="Shende V.V."/>
            <person name="Wierzbicki I.H."/>
            <person name="Pendleton A.L."/>
            <person name="Watervoot N.F."/>
            <person name="Auber R.P."/>
            <person name="Gonzalez D.J."/>
            <person name="Wisecaver J.H."/>
            <person name="Moore B.S."/>
        </authorList>
    </citation>
    <scope>NUCLEOTIDE SEQUENCE [LARGE SCALE GENOMIC DNA]</scope>
    <source>
        <strain evidence="4 5">12B1</strain>
    </source>
</reference>
<dbReference type="InterPro" id="IPR020846">
    <property type="entry name" value="MFS_dom"/>
</dbReference>
<keyword evidence="2" id="KW-0812">Transmembrane</keyword>
<feature type="transmembrane region" description="Helical" evidence="2">
    <location>
        <begin position="333"/>
        <end position="352"/>
    </location>
</feature>
<evidence type="ECO:0000256" key="1">
    <source>
        <dbReference type="ARBA" id="ARBA00004141"/>
    </source>
</evidence>
<feature type="domain" description="Major facilitator superfamily (MFS) profile" evidence="3">
    <location>
        <begin position="50"/>
        <end position="459"/>
    </location>
</feature>
<dbReference type="GO" id="GO:0022857">
    <property type="term" value="F:transmembrane transporter activity"/>
    <property type="evidence" value="ECO:0007669"/>
    <property type="project" value="InterPro"/>
</dbReference>
<name>A0AB34JNC7_PRYPA</name>
<organism evidence="4 5">
    <name type="scientific">Prymnesium parvum</name>
    <name type="common">Toxic golden alga</name>
    <dbReference type="NCBI Taxonomy" id="97485"/>
    <lineage>
        <taxon>Eukaryota</taxon>
        <taxon>Haptista</taxon>
        <taxon>Haptophyta</taxon>
        <taxon>Prymnesiophyceae</taxon>
        <taxon>Prymnesiales</taxon>
        <taxon>Prymnesiaceae</taxon>
        <taxon>Prymnesium</taxon>
    </lineage>
</organism>